<protein>
    <submittedName>
        <fullName evidence="3">Uncharacterized protein</fullName>
    </submittedName>
</protein>
<name>A0A2J6RQ50_HYAVF</name>
<feature type="compositionally biased region" description="Polar residues" evidence="1">
    <location>
        <begin position="222"/>
        <end position="236"/>
    </location>
</feature>
<dbReference type="AlphaFoldDB" id="A0A2J6RQ50"/>
<keyword evidence="2" id="KW-1133">Transmembrane helix</keyword>
<keyword evidence="4" id="KW-1185">Reference proteome</keyword>
<keyword evidence="2" id="KW-0812">Transmembrane</keyword>
<proteinExistence type="predicted"/>
<organism evidence="3 4">
    <name type="scientific">Hyaloscypha variabilis (strain UAMH 11265 / GT02V1 / F)</name>
    <name type="common">Meliniomyces variabilis</name>
    <dbReference type="NCBI Taxonomy" id="1149755"/>
    <lineage>
        <taxon>Eukaryota</taxon>
        <taxon>Fungi</taxon>
        <taxon>Dikarya</taxon>
        <taxon>Ascomycota</taxon>
        <taxon>Pezizomycotina</taxon>
        <taxon>Leotiomycetes</taxon>
        <taxon>Helotiales</taxon>
        <taxon>Hyaloscyphaceae</taxon>
        <taxon>Hyaloscypha</taxon>
        <taxon>Hyaloscypha variabilis</taxon>
    </lineage>
</organism>
<evidence type="ECO:0000313" key="3">
    <source>
        <dbReference type="EMBL" id="PMD40644.1"/>
    </source>
</evidence>
<dbReference type="OrthoDB" id="10478647at2759"/>
<gene>
    <name evidence="3" type="ORF">L207DRAFT_566050</name>
</gene>
<reference evidence="3 4" key="1">
    <citation type="submission" date="2016-04" db="EMBL/GenBank/DDBJ databases">
        <title>A degradative enzymes factory behind the ericoid mycorrhizal symbiosis.</title>
        <authorList>
            <consortium name="DOE Joint Genome Institute"/>
            <person name="Martino E."/>
            <person name="Morin E."/>
            <person name="Grelet G."/>
            <person name="Kuo A."/>
            <person name="Kohler A."/>
            <person name="Daghino S."/>
            <person name="Barry K."/>
            <person name="Choi C."/>
            <person name="Cichocki N."/>
            <person name="Clum A."/>
            <person name="Copeland A."/>
            <person name="Hainaut M."/>
            <person name="Haridas S."/>
            <person name="Labutti K."/>
            <person name="Lindquist E."/>
            <person name="Lipzen A."/>
            <person name="Khouja H.-R."/>
            <person name="Murat C."/>
            <person name="Ohm R."/>
            <person name="Olson A."/>
            <person name="Spatafora J."/>
            <person name="Veneault-Fourrey C."/>
            <person name="Henrissat B."/>
            <person name="Grigoriev I."/>
            <person name="Martin F."/>
            <person name="Perotto S."/>
        </authorList>
    </citation>
    <scope>NUCLEOTIDE SEQUENCE [LARGE SCALE GENOMIC DNA]</scope>
    <source>
        <strain evidence="3 4">F</strain>
    </source>
</reference>
<accession>A0A2J6RQ50</accession>
<evidence type="ECO:0000256" key="2">
    <source>
        <dbReference type="SAM" id="Phobius"/>
    </source>
</evidence>
<sequence>MTWPDSYIAALTTLAGGYSTTPDSAPATTPPPSGIFYQSDGLVTIASTATALPNGSENSDCTAHMSGPSRNQGAIIALGIICGLLVIGVAVLLFFIFYRGRQEAMGRHKHRRDRTGSKKGETDEITDCLPGLKGYSVPKKHCGHRRSQFVTYDDFERLRRARATPAWENTGVQQPRTAYAQFAPEAPTYFQSGHGNVQAVPAMQVPMPTQATQQQRRFEEVMSTTEPLEVSSSSQGRPPEHR</sequence>
<dbReference type="EMBL" id="KZ613945">
    <property type="protein sequence ID" value="PMD40644.1"/>
    <property type="molecule type" value="Genomic_DNA"/>
</dbReference>
<feature type="region of interest" description="Disordered" evidence="1">
    <location>
        <begin position="211"/>
        <end position="242"/>
    </location>
</feature>
<feature type="transmembrane region" description="Helical" evidence="2">
    <location>
        <begin position="74"/>
        <end position="98"/>
    </location>
</feature>
<evidence type="ECO:0000313" key="4">
    <source>
        <dbReference type="Proteomes" id="UP000235786"/>
    </source>
</evidence>
<keyword evidence="2" id="KW-0472">Membrane</keyword>
<evidence type="ECO:0000256" key="1">
    <source>
        <dbReference type="SAM" id="MobiDB-lite"/>
    </source>
</evidence>
<dbReference type="Proteomes" id="UP000235786">
    <property type="component" value="Unassembled WGS sequence"/>
</dbReference>